<dbReference type="EMBL" id="JSVC01000005">
    <property type="protein sequence ID" value="KIC95570.1"/>
    <property type="molecule type" value="Genomic_DNA"/>
</dbReference>
<dbReference type="STRING" id="1349421.OI18_04725"/>
<accession>A0A0C1IMY2</accession>
<name>A0A0C1IMY2_9BACT</name>
<feature type="transmembrane region" description="Helical" evidence="1">
    <location>
        <begin position="97"/>
        <end position="116"/>
    </location>
</feature>
<dbReference type="InterPro" id="IPR006750">
    <property type="entry name" value="YdcZ"/>
</dbReference>
<evidence type="ECO:0000313" key="3">
    <source>
        <dbReference type="Proteomes" id="UP000031408"/>
    </source>
</evidence>
<feature type="transmembrane region" description="Helical" evidence="1">
    <location>
        <begin position="35"/>
        <end position="55"/>
    </location>
</feature>
<keyword evidence="1" id="KW-0472">Membrane</keyword>
<reference evidence="2 3" key="1">
    <citation type="submission" date="2014-11" db="EMBL/GenBank/DDBJ databases">
        <title>Genome sequence of Flavihumibacter solisilvae 3-3.</title>
        <authorList>
            <person name="Zhou G."/>
            <person name="Li M."/>
            <person name="Wang G."/>
        </authorList>
    </citation>
    <scope>NUCLEOTIDE SEQUENCE [LARGE SCALE GENOMIC DNA]</scope>
    <source>
        <strain evidence="2 3">3-3</strain>
    </source>
</reference>
<organism evidence="2 3">
    <name type="scientific">Flavihumibacter solisilvae</name>
    <dbReference type="NCBI Taxonomy" id="1349421"/>
    <lineage>
        <taxon>Bacteria</taxon>
        <taxon>Pseudomonadati</taxon>
        <taxon>Bacteroidota</taxon>
        <taxon>Chitinophagia</taxon>
        <taxon>Chitinophagales</taxon>
        <taxon>Chitinophagaceae</taxon>
        <taxon>Flavihumibacter</taxon>
    </lineage>
</organism>
<feature type="transmembrane region" description="Helical" evidence="1">
    <location>
        <begin position="128"/>
        <end position="144"/>
    </location>
</feature>
<feature type="transmembrane region" description="Helical" evidence="1">
    <location>
        <begin position="6"/>
        <end position="23"/>
    </location>
</feature>
<keyword evidence="3" id="KW-1185">Reference proteome</keyword>
<dbReference type="Pfam" id="PF04657">
    <property type="entry name" value="DMT_YdcZ"/>
    <property type="match status" value="1"/>
</dbReference>
<gene>
    <name evidence="2" type="ORF">OI18_04725</name>
</gene>
<keyword evidence="1" id="KW-1133">Transmembrane helix</keyword>
<protein>
    <submittedName>
        <fullName evidence="2">Signal peptide protein</fullName>
    </submittedName>
</protein>
<proteinExistence type="predicted"/>
<dbReference type="Proteomes" id="UP000031408">
    <property type="component" value="Unassembled WGS sequence"/>
</dbReference>
<dbReference type="AlphaFoldDB" id="A0A0C1IMY2"/>
<dbReference type="PANTHER" id="PTHR34821:SF2">
    <property type="entry name" value="INNER MEMBRANE PROTEIN YDCZ"/>
    <property type="match status" value="1"/>
</dbReference>
<feature type="transmembrane region" description="Helical" evidence="1">
    <location>
        <begin position="70"/>
        <end position="90"/>
    </location>
</feature>
<evidence type="ECO:0000313" key="2">
    <source>
        <dbReference type="EMBL" id="KIC95570.1"/>
    </source>
</evidence>
<keyword evidence="1" id="KW-0812">Transmembrane</keyword>
<dbReference type="RefSeq" id="WP_039137643.1">
    <property type="nucleotide sequence ID" value="NZ_JSVC01000005.1"/>
</dbReference>
<dbReference type="OrthoDB" id="9097160at2"/>
<evidence type="ECO:0000256" key="1">
    <source>
        <dbReference type="SAM" id="Phobius"/>
    </source>
</evidence>
<dbReference type="PANTHER" id="PTHR34821">
    <property type="entry name" value="INNER MEMBRANE PROTEIN YDCZ"/>
    <property type="match status" value="1"/>
</dbReference>
<dbReference type="GO" id="GO:0005886">
    <property type="term" value="C:plasma membrane"/>
    <property type="evidence" value="ECO:0007669"/>
    <property type="project" value="TreeGrafter"/>
</dbReference>
<comment type="caution">
    <text evidence="2">The sequence shown here is derived from an EMBL/GenBank/DDBJ whole genome shotgun (WGS) entry which is preliminary data.</text>
</comment>
<sequence length="147" mass="16063">MGKGFWMFLALISGALLPIQAGLNSKLGKATGSPIYAAAFSFLTGTIALFLYIVVTGQTINWQQLRNVHFAYWLGGLLGAFYVSATIYAFPKIGPALTFGLVVASQMIISVIMDHYNILVAQPHPINIWRIFGIVMIIAGVIIIRKF</sequence>